<dbReference type="Proteomes" id="UP001652625">
    <property type="component" value="Chromosome 05"/>
</dbReference>
<keyword evidence="1 5" id="KW-0245">EGF-like domain</keyword>
<dbReference type="PANTHER" id="PTHR24034">
    <property type="entry name" value="EGF-LIKE DOMAIN-CONTAINING PROTEIN"/>
    <property type="match status" value="1"/>
</dbReference>
<keyword evidence="4" id="KW-1015">Disulfide bond</keyword>
<evidence type="ECO:0000256" key="2">
    <source>
        <dbReference type="ARBA" id="ARBA00022729"/>
    </source>
</evidence>
<evidence type="ECO:0000259" key="7">
    <source>
        <dbReference type="PROSITE" id="PS50026"/>
    </source>
</evidence>
<dbReference type="PROSITE" id="PS50026">
    <property type="entry name" value="EGF_3"/>
    <property type="match status" value="1"/>
</dbReference>
<dbReference type="PROSITE" id="PS01186">
    <property type="entry name" value="EGF_2"/>
    <property type="match status" value="1"/>
</dbReference>
<dbReference type="GeneID" id="100210347"/>
<dbReference type="SMART" id="SM00181">
    <property type="entry name" value="EGF"/>
    <property type="match status" value="2"/>
</dbReference>
<organism evidence="8 9">
    <name type="scientific">Hydra vulgaris</name>
    <name type="common">Hydra</name>
    <name type="synonym">Hydra attenuata</name>
    <dbReference type="NCBI Taxonomy" id="6087"/>
    <lineage>
        <taxon>Eukaryota</taxon>
        <taxon>Metazoa</taxon>
        <taxon>Cnidaria</taxon>
        <taxon>Hydrozoa</taxon>
        <taxon>Hydroidolina</taxon>
        <taxon>Anthoathecata</taxon>
        <taxon>Aplanulata</taxon>
        <taxon>Hydridae</taxon>
        <taxon>Hydra</taxon>
    </lineage>
</organism>
<feature type="chain" id="PRO_5045788476" evidence="6">
    <location>
        <begin position="18"/>
        <end position="161"/>
    </location>
</feature>
<dbReference type="InterPro" id="IPR049883">
    <property type="entry name" value="NOTCH1_EGF-like"/>
</dbReference>
<dbReference type="RefSeq" id="XP_065654176.1">
    <property type="nucleotide sequence ID" value="XM_065798104.1"/>
</dbReference>
<name>A0ABM4BY63_HYDVU</name>
<evidence type="ECO:0000256" key="5">
    <source>
        <dbReference type="PROSITE-ProRule" id="PRU00076"/>
    </source>
</evidence>
<keyword evidence="3" id="KW-0677">Repeat</keyword>
<feature type="domain" description="EGF-like" evidence="7">
    <location>
        <begin position="79"/>
        <end position="117"/>
    </location>
</feature>
<keyword evidence="9" id="KW-0675">Receptor</keyword>
<evidence type="ECO:0000313" key="8">
    <source>
        <dbReference type="Proteomes" id="UP001652625"/>
    </source>
</evidence>
<keyword evidence="2 6" id="KW-0732">Signal</keyword>
<evidence type="ECO:0000313" key="9">
    <source>
        <dbReference type="RefSeq" id="XP_065654176.1"/>
    </source>
</evidence>
<keyword evidence="8" id="KW-1185">Reference proteome</keyword>
<dbReference type="InterPro" id="IPR050751">
    <property type="entry name" value="ECM_structural_protein"/>
</dbReference>
<dbReference type="Pfam" id="PF07645">
    <property type="entry name" value="EGF_CA"/>
    <property type="match status" value="2"/>
</dbReference>
<evidence type="ECO:0000256" key="3">
    <source>
        <dbReference type="ARBA" id="ARBA00022737"/>
    </source>
</evidence>
<comment type="caution">
    <text evidence="5">Lacks conserved residue(s) required for the propagation of feature annotation.</text>
</comment>
<dbReference type="SUPFAM" id="SSF57196">
    <property type="entry name" value="EGF/Laminin"/>
    <property type="match status" value="2"/>
</dbReference>
<dbReference type="PROSITE" id="PS01187">
    <property type="entry name" value="EGF_CA"/>
    <property type="match status" value="1"/>
</dbReference>
<gene>
    <name evidence="9" type="primary">LOC100210347</name>
</gene>
<proteinExistence type="predicted"/>
<sequence length="161" mass="17827">MPWKSLIIVLCMIIVLSDIEVQALTATSNSTTTSQFTDINECNYTCNWTNSNCTNLNGSYICSCVKGFQLDAMNASCIDINECQLKSTVCPSFSACENNIGSYTCKCLPGYSHIGPLNTETVCKNLLTKHNREVLTMVDYLVVKNAQRGCRSLHKKCITKN</sequence>
<evidence type="ECO:0000256" key="1">
    <source>
        <dbReference type="ARBA" id="ARBA00022536"/>
    </source>
</evidence>
<dbReference type="InterPro" id="IPR001881">
    <property type="entry name" value="EGF-like_Ca-bd_dom"/>
</dbReference>
<dbReference type="InterPro" id="IPR000152">
    <property type="entry name" value="EGF-type_Asp/Asn_hydroxyl_site"/>
</dbReference>
<dbReference type="Gene3D" id="2.10.25.10">
    <property type="entry name" value="Laminin"/>
    <property type="match status" value="2"/>
</dbReference>
<accession>A0ABM4BY63</accession>
<dbReference type="InterPro" id="IPR018097">
    <property type="entry name" value="EGF_Ca-bd_CS"/>
</dbReference>
<dbReference type="PANTHER" id="PTHR24034:SF209">
    <property type="entry name" value="EGF-LIKE DOMAIN-CONTAINING PROTEIN"/>
    <property type="match status" value="1"/>
</dbReference>
<protein>
    <submittedName>
        <fullName evidence="9">Adhesion G protein-coupled receptor E2 isoform X3</fullName>
    </submittedName>
</protein>
<dbReference type="InterPro" id="IPR000742">
    <property type="entry name" value="EGF"/>
</dbReference>
<evidence type="ECO:0000256" key="4">
    <source>
        <dbReference type="ARBA" id="ARBA00023157"/>
    </source>
</evidence>
<dbReference type="CDD" id="cd00054">
    <property type="entry name" value="EGF_CA"/>
    <property type="match status" value="1"/>
</dbReference>
<evidence type="ECO:0000256" key="6">
    <source>
        <dbReference type="SAM" id="SignalP"/>
    </source>
</evidence>
<dbReference type="SMART" id="SM00179">
    <property type="entry name" value="EGF_CA"/>
    <property type="match status" value="2"/>
</dbReference>
<reference evidence="9" key="1">
    <citation type="submission" date="2025-08" db="UniProtKB">
        <authorList>
            <consortium name="RefSeq"/>
        </authorList>
    </citation>
    <scope>IDENTIFICATION</scope>
</reference>
<feature type="signal peptide" evidence="6">
    <location>
        <begin position="1"/>
        <end position="17"/>
    </location>
</feature>
<dbReference type="PROSITE" id="PS00010">
    <property type="entry name" value="ASX_HYDROXYL"/>
    <property type="match status" value="1"/>
</dbReference>